<dbReference type="Gene3D" id="3.90.1100.10">
    <property type="match status" value="1"/>
</dbReference>
<dbReference type="AlphaFoldDB" id="A0A7K4N3G9"/>
<dbReference type="SUPFAM" id="SSF64484">
    <property type="entry name" value="beta and beta-prime subunits of DNA dependent RNA-polymerase"/>
    <property type="match status" value="1"/>
</dbReference>
<dbReference type="Proteomes" id="UP000527815">
    <property type="component" value="Unassembled WGS sequence"/>
</dbReference>
<proteinExistence type="predicted"/>
<sequence>MTDSVNKHWAIIQDILSREGIARQHLTSFDEFLTKGLQEIINEIDHIDIENAEYPYRIKLGRIQFKQPRMMELDGSVTHIT</sequence>
<evidence type="ECO:0000313" key="2">
    <source>
        <dbReference type="Proteomes" id="UP000527815"/>
    </source>
</evidence>
<organism evidence="1 2">
    <name type="scientific">Marine Group I thaumarchaeote</name>
    <dbReference type="NCBI Taxonomy" id="2511932"/>
    <lineage>
        <taxon>Archaea</taxon>
        <taxon>Nitrososphaerota</taxon>
        <taxon>Marine Group I</taxon>
    </lineage>
</organism>
<comment type="caution">
    <text evidence="1">The sequence shown here is derived from an EMBL/GenBank/DDBJ whole genome shotgun (WGS) entry which is preliminary data.</text>
</comment>
<protein>
    <submittedName>
        <fullName evidence="1">Uncharacterized protein</fullName>
    </submittedName>
</protein>
<evidence type="ECO:0000313" key="1">
    <source>
        <dbReference type="EMBL" id="NWJ77684.1"/>
    </source>
</evidence>
<name>A0A7K4N3G9_9ARCH</name>
<feature type="non-terminal residue" evidence="1">
    <location>
        <position position="81"/>
    </location>
</feature>
<reference evidence="1 2" key="1">
    <citation type="journal article" date="2019" name="Environ. Microbiol.">
        <title>Genomics insights into ecotype formation of ammonia-oxidizing archaea in the deep ocean.</title>
        <authorList>
            <person name="Wang Y."/>
            <person name="Huang J.M."/>
            <person name="Cui G.J."/>
            <person name="Nunoura T."/>
            <person name="Takaki Y."/>
            <person name="Li W.L."/>
            <person name="Li J."/>
            <person name="Gao Z.M."/>
            <person name="Takai K."/>
            <person name="Zhang A.Q."/>
            <person name="Stepanauskas R."/>
        </authorList>
    </citation>
    <scope>NUCLEOTIDE SEQUENCE [LARGE SCALE GENOMIC DNA]</scope>
    <source>
        <strain evidence="1 2">D1b</strain>
    </source>
</reference>
<accession>A0A7K4N3G9</accession>
<gene>
    <name evidence="1" type="ORF">HX865_04185</name>
</gene>
<dbReference type="EMBL" id="JACASZ010000071">
    <property type="protein sequence ID" value="NWJ77684.1"/>
    <property type="molecule type" value="Genomic_DNA"/>
</dbReference>